<evidence type="ECO:0000256" key="2">
    <source>
        <dbReference type="ARBA" id="ARBA00022980"/>
    </source>
</evidence>
<dbReference type="EMBL" id="JBBHLI010000003">
    <property type="protein sequence ID" value="MEK9500696.1"/>
    <property type="molecule type" value="Genomic_DNA"/>
</dbReference>
<organism evidence="7 8">
    <name type="scientific">Gaopeijia maritima</name>
    <dbReference type="NCBI Taxonomy" id="3119007"/>
    <lineage>
        <taxon>Bacteria</taxon>
        <taxon>Pseudomonadati</taxon>
        <taxon>Gemmatimonadota</taxon>
        <taxon>Longimicrobiia</taxon>
        <taxon>Gaopeijiales</taxon>
        <taxon>Gaopeijiaceae</taxon>
        <taxon>Gaopeijia</taxon>
    </lineage>
</organism>
<protein>
    <recommendedName>
        <fullName evidence="4 5">Large ribosomal subunit protein uL4</fullName>
    </recommendedName>
</protein>
<comment type="subunit">
    <text evidence="5">Part of the 50S ribosomal subunit.</text>
</comment>
<dbReference type="Gene3D" id="3.40.1370.10">
    <property type="match status" value="1"/>
</dbReference>
<evidence type="ECO:0000256" key="5">
    <source>
        <dbReference type="HAMAP-Rule" id="MF_01328"/>
    </source>
</evidence>
<dbReference type="GO" id="GO:0005840">
    <property type="term" value="C:ribosome"/>
    <property type="evidence" value="ECO:0007669"/>
    <property type="project" value="UniProtKB-KW"/>
</dbReference>
<keyword evidence="5" id="KW-0694">RNA-binding</keyword>
<dbReference type="PANTHER" id="PTHR10746:SF6">
    <property type="entry name" value="LARGE RIBOSOMAL SUBUNIT PROTEIN UL4M"/>
    <property type="match status" value="1"/>
</dbReference>
<dbReference type="InterPro" id="IPR002136">
    <property type="entry name" value="Ribosomal_uL4"/>
</dbReference>
<reference evidence="7 8" key="1">
    <citation type="submission" date="2024-02" db="EMBL/GenBank/DDBJ databases">
        <title>A novel Gemmatimonadota bacterium.</title>
        <authorList>
            <person name="Du Z.-J."/>
            <person name="Ye Y.-Q."/>
        </authorList>
    </citation>
    <scope>NUCLEOTIDE SEQUENCE [LARGE SCALE GENOMIC DNA]</scope>
    <source>
        <strain evidence="7 8">DH-20</strain>
    </source>
</reference>
<comment type="function">
    <text evidence="5">Forms part of the polypeptide exit tunnel.</text>
</comment>
<keyword evidence="8" id="KW-1185">Reference proteome</keyword>
<dbReference type="NCBIfam" id="TIGR03953">
    <property type="entry name" value="rplD_bact"/>
    <property type="match status" value="1"/>
</dbReference>
<accession>A0ABU9E7J8</accession>
<dbReference type="InterPro" id="IPR023574">
    <property type="entry name" value="Ribosomal_uL4_dom_sf"/>
</dbReference>
<dbReference type="HAMAP" id="MF_01328_B">
    <property type="entry name" value="Ribosomal_uL4_B"/>
    <property type="match status" value="1"/>
</dbReference>
<dbReference type="Proteomes" id="UP001484239">
    <property type="component" value="Unassembled WGS sequence"/>
</dbReference>
<proteinExistence type="inferred from homology"/>
<dbReference type="RefSeq" id="WP_405286561.1">
    <property type="nucleotide sequence ID" value="NZ_JBBHLI010000003.1"/>
</dbReference>
<feature type="region of interest" description="Disordered" evidence="6">
    <location>
        <begin position="50"/>
        <end position="74"/>
    </location>
</feature>
<evidence type="ECO:0000256" key="1">
    <source>
        <dbReference type="ARBA" id="ARBA00010528"/>
    </source>
</evidence>
<dbReference type="SUPFAM" id="SSF52166">
    <property type="entry name" value="Ribosomal protein L4"/>
    <property type="match status" value="1"/>
</dbReference>
<evidence type="ECO:0000256" key="4">
    <source>
        <dbReference type="ARBA" id="ARBA00035244"/>
    </source>
</evidence>
<evidence type="ECO:0000313" key="7">
    <source>
        <dbReference type="EMBL" id="MEK9500696.1"/>
    </source>
</evidence>
<feature type="compositionally biased region" description="Acidic residues" evidence="6">
    <location>
        <begin position="222"/>
        <end position="253"/>
    </location>
</feature>
<comment type="function">
    <text evidence="5">One of the primary rRNA binding proteins, this protein initially binds near the 5'-end of the 23S rRNA. It is important during the early stages of 50S assembly. It makes multiple contacts with different domains of the 23S rRNA in the assembled 50S subunit and ribosome.</text>
</comment>
<evidence type="ECO:0000256" key="6">
    <source>
        <dbReference type="SAM" id="MobiDB-lite"/>
    </source>
</evidence>
<keyword evidence="3 5" id="KW-0687">Ribonucleoprotein</keyword>
<evidence type="ECO:0000313" key="8">
    <source>
        <dbReference type="Proteomes" id="UP001484239"/>
    </source>
</evidence>
<keyword evidence="5" id="KW-0699">rRNA-binding</keyword>
<evidence type="ECO:0000256" key="3">
    <source>
        <dbReference type="ARBA" id="ARBA00023274"/>
    </source>
</evidence>
<feature type="region of interest" description="Disordered" evidence="6">
    <location>
        <begin position="206"/>
        <end position="253"/>
    </location>
</feature>
<dbReference type="InterPro" id="IPR013005">
    <property type="entry name" value="Ribosomal_uL4-like"/>
</dbReference>
<name>A0ABU9E7J8_9BACT</name>
<gene>
    <name evidence="5 7" type="primary">rplD</name>
    <name evidence="7" type="ORF">WI372_06875</name>
</gene>
<sequence>MFKARYYKTDGSKGRARPLPVSLFDGVVNEAVLHQVVKAYLANQRQGTAAAKNRSAVAGGSRKPWRQKGTGRARQGTIRAVQWTGGGRAFPPIPHSWRQRIPRKVKALARRSAFNARAEAERVVLVDAFDYDAPRTSRIRDYLAGIELGGRKVLVLTHGTNEVVYRSARNLQEVEVRAFGTESVYDILWADTVVIEREALDALEAEEPKAAAEKAAPVVAEAEPEQVEAPEAEEAAEPETAVEADSEEEADDA</sequence>
<dbReference type="PANTHER" id="PTHR10746">
    <property type="entry name" value="50S RIBOSOMAL PROTEIN L4"/>
    <property type="match status" value="1"/>
</dbReference>
<comment type="caution">
    <text evidence="7">The sequence shown here is derived from an EMBL/GenBank/DDBJ whole genome shotgun (WGS) entry which is preliminary data.</text>
</comment>
<keyword evidence="2 5" id="KW-0689">Ribosomal protein</keyword>
<dbReference type="Pfam" id="PF00573">
    <property type="entry name" value="Ribosomal_L4"/>
    <property type="match status" value="1"/>
</dbReference>
<comment type="similarity">
    <text evidence="1 5">Belongs to the universal ribosomal protein uL4 family.</text>
</comment>